<reference evidence="2" key="1">
    <citation type="submission" date="2022-03" db="EMBL/GenBank/DDBJ databases">
        <title>Bacterial whole genome sequence for Hymenobacter sp. DH14.</title>
        <authorList>
            <person name="Le V."/>
        </authorList>
    </citation>
    <scope>NUCLEOTIDE SEQUENCE</scope>
    <source>
        <strain evidence="2">DH14</strain>
    </source>
</reference>
<comment type="caution">
    <text evidence="2">The sequence shown here is derived from an EMBL/GenBank/DDBJ whole genome shotgun (WGS) entry which is preliminary data.</text>
</comment>
<dbReference type="InterPro" id="IPR009534">
    <property type="entry name" value="DUF1153"/>
</dbReference>
<dbReference type="Proteomes" id="UP001139193">
    <property type="component" value="Unassembled WGS sequence"/>
</dbReference>
<dbReference type="RefSeq" id="WP_241934903.1">
    <property type="nucleotide sequence ID" value="NZ_JALBGC010000001.1"/>
</dbReference>
<organism evidence="2 3">
    <name type="scientific">Hymenobacter cyanobacteriorum</name>
    <dbReference type="NCBI Taxonomy" id="2926463"/>
    <lineage>
        <taxon>Bacteria</taxon>
        <taxon>Pseudomonadati</taxon>
        <taxon>Bacteroidota</taxon>
        <taxon>Cytophagia</taxon>
        <taxon>Cytophagales</taxon>
        <taxon>Hymenobacteraceae</taxon>
        <taxon>Hymenobacter</taxon>
    </lineage>
</organism>
<accession>A0A9X1VCJ0</accession>
<evidence type="ECO:0000313" key="2">
    <source>
        <dbReference type="EMBL" id="MCI1186634.1"/>
    </source>
</evidence>
<keyword evidence="3" id="KW-1185">Reference proteome</keyword>
<name>A0A9X1VCJ0_9BACT</name>
<evidence type="ECO:0000313" key="3">
    <source>
        <dbReference type="Proteomes" id="UP001139193"/>
    </source>
</evidence>
<dbReference type="Pfam" id="PF06627">
    <property type="entry name" value="DUF1153"/>
    <property type="match status" value="1"/>
</dbReference>
<feature type="region of interest" description="Disordered" evidence="1">
    <location>
        <begin position="1"/>
        <end position="23"/>
    </location>
</feature>
<sequence>MSNPTTPDFFDTDGRPQPSAAAEQLAERKLKVWAVLNAVDQGLMNADEACAAYQVTAAELEEHRADWREFEAGRR</sequence>
<protein>
    <submittedName>
        <fullName evidence="2">DUF1153 domain-containing protein</fullName>
    </submittedName>
</protein>
<dbReference type="AlphaFoldDB" id="A0A9X1VCJ0"/>
<evidence type="ECO:0000256" key="1">
    <source>
        <dbReference type="SAM" id="MobiDB-lite"/>
    </source>
</evidence>
<dbReference type="EMBL" id="JALBGC010000001">
    <property type="protein sequence ID" value="MCI1186634.1"/>
    <property type="molecule type" value="Genomic_DNA"/>
</dbReference>
<proteinExistence type="predicted"/>
<gene>
    <name evidence="2" type="ORF">MON38_04335</name>
</gene>